<evidence type="ECO:0008006" key="4">
    <source>
        <dbReference type="Google" id="ProtNLM"/>
    </source>
</evidence>
<dbReference type="Proteomes" id="UP001230300">
    <property type="component" value="Unassembled WGS sequence"/>
</dbReference>
<accession>A0A2I1WJG1</accession>
<organism evidence="2 3">
    <name type="scientific">Lactobacillus crispatus</name>
    <dbReference type="NCBI Taxonomy" id="47770"/>
    <lineage>
        <taxon>Bacteria</taxon>
        <taxon>Bacillati</taxon>
        <taxon>Bacillota</taxon>
        <taxon>Bacilli</taxon>
        <taxon>Lactobacillales</taxon>
        <taxon>Lactobacillaceae</taxon>
        <taxon>Lactobacillus</taxon>
    </lineage>
</organism>
<reference evidence="1" key="2">
    <citation type="submission" date="2023-05" db="EMBL/GenBank/DDBJ databases">
        <title>Cataloging the Phylogenetic Diversity of Human Bladder Bacteria.</title>
        <authorList>
            <person name="Du J."/>
        </authorList>
    </citation>
    <scope>NUCLEOTIDE SEQUENCE</scope>
    <source>
        <strain evidence="1">UMB9226</strain>
    </source>
</reference>
<sequence>MKPLQMSFNFNGLTFLNPESTLTEQEKKVYDLIPTGKENAVPVDYIAQTLAISNRHVIELVRNLRLKSLDIGSNQSHGYYKFKNLEEYSEFMARYKKKQDRSNHVLKALEKTPMAQKLLIQTNNSIKDEKKKA</sequence>
<dbReference type="EMBL" id="JASOGN010000017">
    <property type="protein sequence ID" value="MDK6502623.1"/>
    <property type="molecule type" value="Genomic_DNA"/>
</dbReference>
<dbReference type="AlphaFoldDB" id="A0A2I1WJG1"/>
<name>A0A2I1WJG1_9LACO</name>
<dbReference type="Proteomes" id="UP000510660">
    <property type="component" value="Chromosome"/>
</dbReference>
<proteinExistence type="predicted"/>
<gene>
    <name evidence="2" type="ORF">GTO85_08075</name>
    <name evidence="1" type="ORF">QP235_05330</name>
</gene>
<evidence type="ECO:0000313" key="1">
    <source>
        <dbReference type="EMBL" id="MDK6502623.1"/>
    </source>
</evidence>
<evidence type="ECO:0000313" key="3">
    <source>
        <dbReference type="Proteomes" id="UP000510660"/>
    </source>
</evidence>
<dbReference type="RefSeq" id="WP_101887007.1">
    <property type="nucleotide sequence ID" value="NZ_CP047415.1"/>
</dbReference>
<protein>
    <recommendedName>
        <fullName evidence="4">DNA-binding protein</fullName>
    </recommendedName>
</protein>
<evidence type="ECO:0000313" key="2">
    <source>
        <dbReference type="EMBL" id="QLL74309.1"/>
    </source>
</evidence>
<reference evidence="2 3" key="1">
    <citation type="submission" date="2020-01" db="EMBL/GenBank/DDBJ databases">
        <title>Complete and circular genome sequences of six lactobacillus isolates from horses.</title>
        <authorList>
            <person name="Hassan H.M."/>
        </authorList>
    </citation>
    <scope>NUCLEOTIDE SEQUENCE [LARGE SCALE GENOMIC DNA]</scope>
    <source>
        <strain evidence="2 3">1D</strain>
    </source>
</reference>
<dbReference type="EMBL" id="CP047415">
    <property type="protein sequence ID" value="QLL74309.1"/>
    <property type="molecule type" value="Genomic_DNA"/>
</dbReference>